<comment type="caution">
    <text evidence="2">The sequence shown here is derived from an EMBL/GenBank/DDBJ whole genome shotgun (WGS) entry which is preliminary data.</text>
</comment>
<dbReference type="AlphaFoldDB" id="A0A0N0H398"/>
<evidence type="ECO:0000313" key="2">
    <source>
        <dbReference type="EMBL" id="KPC66061.1"/>
    </source>
</evidence>
<evidence type="ECO:0000313" key="3">
    <source>
        <dbReference type="Proteomes" id="UP000037982"/>
    </source>
</evidence>
<feature type="signal peptide" evidence="1">
    <location>
        <begin position="1"/>
        <end position="27"/>
    </location>
</feature>
<keyword evidence="1" id="KW-0732">Signal</keyword>
<dbReference type="Proteomes" id="UP000037982">
    <property type="component" value="Unassembled WGS sequence"/>
</dbReference>
<sequence>MNRTLRYVAVGTVAVALLAGGSAAAFADQPYDLHSPSPVVATAPAAAQLTAKASATTVNAWQEFRISGTAKGIKAGTKVTVQQKQGSKWVALPAQAPVNTTGTYSVRVKLGLKGVNQLRVGADGTISPVVSVTVR</sequence>
<feature type="chain" id="PRO_5039418410" description="Bacterial Ig domain-containing protein" evidence="1">
    <location>
        <begin position="28"/>
        <end position="135"/>
    </location>
</feature>
<organism evidence="2 3">
    <name type="scientific">Streptomyces chattanoogensis</name>
    <dbReference type="NCBI Taxonomy" id="66876"/>
    <lineage>
        <taxon>Bacteria</taxon>
        <taxon>Bacillati</taxon>
        <taxon>Actinomycetota</taxon>
        <taxon>Actinomycetes</taxon>
        <taxon>Kitasatosporales</taxon>
        <taxon>Streptomycetaceae</taxon>
        <taxon>Streptomyces</taxon>
    </lineage>
</organism>
<dbReference type="RefSeq" id="WP_053922758.1">
    <property type="nucleotide sequence ID" value="NZ_LGKG01000024.1"/>
</dbReference>
<keyword evidence="3" id="KW-1185">Reference proteome</keyword>
<dbReference type="PATRIC" id="fig|66876.3.peg.1424"/>
<proteinExistence type="predicted"/>
<reference evidence="3" key="1">
    <citation type="submission" date="2015-07" db="EMBL/GenBank/DDBJ databases">
        <authorList>
            <person name="Ju K.-S."/>
            <person name="Doroghazi J.R."/>
            <person name="Metcalf W.W."/>
        </authorList>
    </citation>
    <scope>NUCLEOTIDE SEQUENCE [LARGE SCALE GENOMIC DNA]</scope>
    <source>
        <strain evidence="3">NRRL ISP-5002</strain>
    </source>
</reference>
<accession>A0A0N0H398</accession>
<dbReference type="EMBL" id="LGKG01000024">
    <property type="protein sequence ID" value="KPC66061.1"/>
    <property type="molecule type" value="Genomic_DNA"/>
</dbReference>
<gene>
    <name evidence="2" type="ORF">ADL29_06475</name>
</gene>
<evidence type="ECO:0000256" key="1">
    <source>
        <dbReference type="SAM" id="SignalP"/>
    </source>
</evidence>
<evidence type="ECO:0008006" key="4">
    <source>
        <dbReference type="Google" id="ProtNLM"/>
    </source>
</evidence>
<protein>
    <recommendedName>
        <fullName evidence="4">Bacterial Ig domain-containing protein</fullName>
    </recommendedName>
</protein>
<name>A0A0N0H398_9ACTN</name>